<dbReference type="SUPFAM" id="SSF50814">
    <property type="entry name" value="Lipocalins"/>
    <property type="match status" value="1"/>
</dbReference>
<protein>
    <recommendedName>
        <fullName evidence="1">Peroxynitrite isomerase</fullName>
        <ecNumber evidence="1">5.99.-.-</ecNumber>
    </recommendedName>
    <alternativeName>
        <fullName evidence="1">Ferric nitrobindin</fullName>
        <shortName evidence="1">Nb(III)</shortName>
    </alternativeName>
</protein>
<dbReference type="EMBL" id="BAAAQM010000062">
    <property type="protein sequence ID" value="GAA1998375.1"/>
    <property type="molecule type" value="Genomic_DNA"/>
</dbReference>
<sequence>MPLEIPSDLHPNCVPLAFLLGTWAGAGVGGYPTIESFNFGQEVVFSYTPGKPFLRYESRSWLLDEDGNQVRPLAQESGYWRPQERTEANGTAGTTRTHLEVLLAHPTGISEIWVGEADGAKIELRTDVVARTETAKEYTAGHRLYGLVQGDLLWAFDMAAMGQPMQSHLSAQLKPTA</sequence>
<evidence type="ECO:0000256" key="1">
    <source>
        <dbReference type="HAMAP-Rule" id="MF_01297"/>
    </source>
</evidence>
<dbReference type="PANTHER" id="PTHR15854">
    <property type="entry name" value="THAP4 PROTEIN"/>
    <property type="match status" value="1"/>
</dbReference>
<dbReference type="InterPro" id="IPR012674">
    <property type="entry name" value="Calycin"/>
</dbReference>
<evidence type="ECO:0000313" key="4">
    <source>
        <dbReference type="Proteomes" id="UP001499854"/>
    </source>
</evidence>
<organism evidence="3 4">
    <name type="scientific">Catenulispora subtropica</name>
    <dbReference type="NCBI Taxonomy" id="450798"/>
    <lineage>
        <taxon>Bacteria</taxon>
        <taxon>Bacillati</taxon>
        <taxon>Actinomycetota</taxon>
        <taxon>Actinomycetes</taxon>
        <taxon>Catenulisporales</taxon>
        <taxon>Catenulisporaceae</taxon>
        <taxon>Catenulispora</taxon>
    </lineage>
</organism>
<comment type="function">
    <text evidence="1">Heme-binding protein able to scavenge peroxynitrite and to protect free L-tyrosine against peroxynitrite-mediated nitration, by acting as a peroxynitrite isomerase that converts peroxynitrite to nitrate. Therefore, this protein likely plays a role in peroxynitrite sensing and in the detoxification of reactive nitrogen and oxygen species (RNS and ROS, respectively). Is able to bind nitric oxide (NO) in vitro, but may act as a sensor of peroxynitrite levels in vivo.</text>
</comment>
<dbReference type="Pfam" id="PF08768">
    <property type="entry name" value="THAP4_heme-bd"/>
    <property type="match status" value="1"/>
</dbReference>
<dbReference type="EC" id="5.99.-.-" evidence="1"/>
<comment type="pathway">
    <text evidence="1">Nitrogen metabolism.</text>
</comment>
<dbReference type="RefSeq" id="WP_344661912.1">
    <property type="nucleotide sequence ID" value="NZ_BAAAQM010000062.1"/>
</dbReference>
<proteinExistence type="inferred from homology"/>
<feature type="domain" description="THAP4-like heme-binding" evidence="2">
    <location>
        <begin position="13"/>
        <end position="174"/>
    </location>
</feature>
<accession>A0ABN2T460</accession>
<keyword evidence="1" id="KW-0349">Heme</keyword>
<comment type="cofactor">
    <cofactor evidence="1">
        <name>heme b</name>
        <dbReference type="ChEBI" id="CHEBI:60344"/>
    </cofactor>
    <text evidence="1">Binds 1 heme b group per subunit, that coordinates a highly solvent-exposed Fe(III) atom.</text>
</comment>
<feature type="binding site" evidence="1">
    <location>
        <position position="33"/>
    </location>
    <ligand>
        <name>heme b</name>
        <dbReference type="ChEBI" id="CHEBI:60344"/>
    </ligand>
</feature>
<feature type="short sequence motif" description="GXWXGXG" evidence="1">
    <location>
        <begin position="21"/>
        <end position="27"/>
    </location>
</feature>
<dbReference type="Gene3D" id="2.40.128.20">
    <property type="match status" value="1"/>
</dbReference>
<comment type="domain">
    <text evidence="1">Forms a 10-stranded antiparallel beta-barrel structure able to accommodate a hydrophobic ligand in its interior. In fact, this fold hosts the heme group, which is located in a wide surface cleft.</text>
</comment>
<dbReference type="PANTHER" id="PTHR15854:SF4">
    <property type="entry name" value="PEROXYNITRITE ISOMERASE THAP4"/>
    <property type="match status" value="1"/>
</dbReference>
<evidence type="ECO:0000259" key="2">
    <source>
        <dbReference type="Pfam" id="PF08768"/>
    </source>
</evidence>
<comment type="similarity">
    <text evidence="1">Belongs to the nitrobindin family.</text>
</comment>
<gene>
    <name evidence="3" type="ORF">GCM10009838_74600</name>
</gene>
<feature type="binding site" description="axial binding residue" evidence="1">
    <location>
        <position position="168"/>
    </location>
    <ligand>
        <name>heme b</name>
        <dbReference type="ChEBI" id="CHEBI:60344"/>
    </ligand>
    <ligandPart>
        <name>Fe</name>
        <dbReference type="ChEBI" id="CHEBI:18248"/>
    </ligandPart>
</feature>
<feature type="binding site" evidence="1">
    <location>
        <position position="136"/>
    </location>
    <ligand>
        <name>heme b</name>
        <dbReference type="ChEBI" id="CHEBI:60344"/>
    </ligand>
</feature>
<dbReference type="InterPro" id="IPR022939">
    <property type="entry name" value="Nb(III)_bact/plant"/>
</dbReference>
<keyword evidence="1" id="KW-0408">Iron</keyword>
<keyword evidence="4" id="KW-1185">Reference proteome</keyword>
<dbReference type="InterPro" id="IPR014878">
    <property type="entry name" value="THAP4-like_heme-bd"/>
</dbReference>
<name>A0ABN2T460_9ACTN</name>
<keyword evidence="1" id="KW-0413">Isomerase</keyword>
<dbReference type="InterPro" id="IPR045165">
    <property type="entry name" value="Nitrobindin"/>
</dbReference>
<keyword evidence="1" id="KW-0479">Metal-binding</keyword>
<comment type="caution">
    <text evidence="3">The sequence shown here is derived from an EMBL/GenBank/DDBJ whole genome shotgun (WGS) entry which is preliminary data.</text>
</comment>
<dbReference type="HAMAP" id="MF_01297">
    <property type="entry name" value="nitrobindin"/>
    <property type="match status" value="1"/>
</dbReference>
<reference evidence="3 4" key="1">
    <citation type="journal article" date="2019" name="Int. J. Syst. Evol. Microbiol.">
        <title>The Global Catalogue of Microorganisms (GCM) 10K type strain sequencing project: providing services to taxonomists for standard genome sequencing and annotation.</title>
        <authorList>
            <consortium name="The Broad Institute Genomics Platform"/>
            <consortium name="The Broad Institute Genome Sequencing Center for Infectious Disease"/>
            <person name="Wu L."/>
            <person name="Ma J."/>
        </authorList>
    </citation>
    <scope>NUCLEOTIDE SEQUENCE [LARGE SCALE GENOMIC DNA]</scope>
    <source>
        <strain evidence="3 4">JCM 16013</strain>
    </source>
</reference>
<dbReference type="CDD" id="cd07828">
    <property type="entry name" value="lipocalin_heme-bd-THAP4-like"/>
    <property type="match status" value="1"/>
</dbReference>
<evidence type="ECO:0000313" key="3">
    <source>
        <dbReference type="EMBL" id="GAA1998375.1"/>
    </source>
</evidence>
<comment type="catalytic activity">
    <reaction evidence="1">
        <text>peroxynitrite = nitrate</text>
        <dbReference type="Rhea" id="RHEA:63116"/>
        <dbReference type="ChEBI" id="CHEBI:17632"/>
        <dbReference type="ChEBI" id="CHEBI:25941"/>
    </reaction>
</comment>
<dbReference type="Proteomes" id="UP001499854">
    <property type="component" value="Unassembled WGS sequence"/>
</dbReference>